<dbReference type="NCBIfam" id="TIGR00230">
    <property type="entry name" value="sfsA"/>
    <property type="match status" value="1"/>
</dbReference>
<organism evidence="4 5">
    <name type="scientific">Thermoanaerobacterium thermosaccharolyticum</name>
    <name type="common">Clostridium thermosaccharolyticum</name>
    <dbReference type="NCBI Taxonomy" id="1517"/>
    <lineage>
        <taxon>Bacteria</taxon>
        <taxon>Bacillati</taxon>
        <taxon>Bacillota</taxon>
        <taxon>Clostridia</taxon>
        <taxon>Thermoanaerobacterales</taxon>
        <taxon>Thermoanaerobacteraceae</taxon>
        <taxon>Thermoanaerobacterium</taxon>
    </lineage>
</organism>
<dbReference type="AlphaFoldDB" id="A0A223HZK5"/>
<comment type="similarity">
    <text evidence="1">Belongs to the SfsA family.</text>
</comment>
<dbReference type="PANTHER" id="PTHR30545">
    <property type="entry name" value="SUGAR FERMENTATION STIMULATION PROTEIN A"/>
    <property type="match status" value="1"/>
</dbReference>
<dbReference type="HAMAP" id="MF_00095">
    <property type="entry name" value="SfsA"/>
    <property type="match status" value="1"/>
</dbReference>
<dbReference type="CDD" id="cd22359">
    <property type="entry name" value="SfsA-like_bacterial"/>
    <property type="match status" value="1"/>
</dbReference>
<proteinExistence type="inferred from homology"/>
<accession>A0A223HZK5</accession>
<feature type="domain" description="Sugar fermentation stimulation protein C-terminal" evidence="2">
    <location>
        <begin position="81"/>
        <end position="217"/>
    </location>
</feature>
<evidence type="ECO:0000313" key="4">
    <source>
        <dbReference type="EMBL" id="AST57827.1"/>
    </source>
</evidence>
<reference evidence="4 5" key="1">
    <citation type="submission" date="2016-08" db="EMBL/GenBank/DDBJ databases">
        <title>A novel genetic cassette of butanologenic Thermoanaerobacterium thermosaccharolyticum that directly convert cellulose to butanol.</title>
        <authorList>
            <person name="Li T."/>
            <person name="He J."/>
        </authorList>
    </citation>
    <scope>NUCLEOTIDE SEQUENCE [LARGE SCALE GENOMIC DNA]</scope>
    <source>
        <strain evidence="4 5">TG57</strain>
    </source>
</reference>
<sequence length="229" mass="26228">MIIENPTVKGKFVKRINRFLAYVEIDGEVILTHVPNTGRCKELFVPGASVVLEKRESRGRKTLYELEFVYKGSRLISIDSQVPNKVVLDNILRGKLKQFNGYDVIEREKTYENSKFDIRLSKNEEIFYIEVKGVTLENNGVVMFPDAPTERGAKHMLELKKVKESGMRAAVIFLVQMDDVLYFTPNVKTDKNFASALKDAVDAGVEAYAFCCDVKENFVDIKREVEIRF</sequence>
<dbReference type="PANTHER" id="PTHR30545:SF2">
    <property type="entry name" value="SUGAR FERMENTATION STIMULATION PROTEIN A"/>
    <property type="match status" value="1"/>
</dbReference>
<gene>
    <name evidence="1" type="primary">sfsA</name>
    <name evidence="4" type="ORF">Thert_01844</name>
</gene>
<dbReference type="Proteomes" id="UP000214975">
    <property type="component" value="Chromosome"/>
</dbReference>
<name>A0A223HZK5_THETR</name>
<evidence type="ECO:0000313" key="5">
    <source>
        <dbReference type="Proteomes" id="UP000214975"/>
    </source>
</evidence>
<dbReference type="Gene3D" id="3.40.1350.60">
    <property type="match status" value="1"/>
</dbReference>
<evidence type="ECO:0000259" key="3">
    <source>
        <dbReference type="Pfam" id="PF17746"/>
    </source>
</evidence>
<dbReference type="InterPro" id="IPR040452">
    <property type="entry name" value="SfsA_C"/>
</dbReference>
<dbReference type="Pfam" id="PF17746">
    <property type="entry name" value="SfsA_N"/>
    <property type="match status" value="1"/>
</dbReference>
<dbReference type="RefSeq" id="WP_094397412.1">
    <property type="nucleotide sequence ID" value="NZ_CP016893.1"/>
</dbReference>
<feature type="domain" description="SfsA N-terminal OB" evidence="3">
    <location>
        <begin position="13"/>
        <end position="78"/>
    </location>
</feature>
<dbReference type="InterPro" id="IPR005224">
    <property type="entry name" value="SfsA"/>
</dbReference>
<dbReference type="FunFam" id="2.40.50.580:FF:000002">
    <property type="entry name" value="Sugar fermentation stimulation protein homolog"/>
    <property type="match status" value="1"/>
</dbReference>
<dbReference type="EMBL" id="CP016893">
    <property type="protein sequence ID" value="AST57827.1"/>
    <property type="molecule type" value="Genomic_DNA"/>
</dbReference>
<dbReference type="Gene3D" id="2.40.50.580">
    <property type="match status" value="1"/>
</dbReference>
<dbReference type="InterPro" id="IPR041465">
    <property type="entry name" value="SfsA_N"/>
</dbReference>
<evidence type="ECO:0000259" key="2">
    <source>
        <dbReference type="Pfam" id="PF03749"/>
    </source>
</evidence>
<dbReference type="GO" id="GO:0003677">
    <property type="term" value="F:DNA binding"/>
    <property type="evidence" value="ECO:0007669"/>
    <property type="project" value="InterPro"/>
</dbReference>
<protein>
    <recommendedName>
        <fullName evidence="1">Sugar fermentation stimulation protein homolog</fullName>
    </recommendedName>
</protein>
<dbReference type="Pfam" id="PF03749">
    <property type="entry name" value="SfsA"/>
    <property type="match status" value="1"/>
</dbReference>
<evidence type="ECO:0000256" key="1">
    <source>
        <dbReference type="HAMAP-Rule" id="MF_00095"/>
    </source>
</evidence>